<proteinExistence type="predicted"/>
<evidence type="ECO:0000313" key="1">
    <source>
        <dbReference type="EMBL" id="CAN0348807.1"/>
    </source>
</evidence>
<sequence>MRGKGLWRVTGLLENRAGIAWAAPPPTHLPWAPAGEATGSPSMSFSQQPQSAVCDSGVFNGYERGDGPPQAGSHLPEMSSQGLELISVLQVVWLPSKSPPTTEFLNSSCPACRPSQGIVLSPWSLTEQSFLVSTGGHEGPGHYILSPNTQGCLDLQSCLGQDANPNFLEGCCQQPPPDIMGRKLGHS</sequence>
<evidence type="ECO:0000313" key="2">
    <source>
        <dbReference type="Proteomes" id="UP001162501"/>
    </source>
</evidence>
<dbReference type="Proteomes" id="UP001162501">
    <property type="component" value="Chromosome 26"/>
</dbReference>
<dbReference type="EMBL" id="OX596110">
    <property type="protein sequence ID" value="CAN0348807.1"/>
    <property type="molecule type" value="Genomic_DNA"/>
</dbReference>
<accession>A0AC59ZB82</accession>
<reference evidence="1" key="1">
    <citation type="submission" date="2023-05" db="EMBL/GenBank/DDBJ databases">
        <authorList>
            <consortium name="ELIXIR-Norway"/>
        </authorList>
    </citation>
    <scope>NUCLEOTIDE SEQUENCE</scope>
</reference>
<protein>
    <submittedName>
        <fullName evidence="1">Uncharacterized protein</fullName>
    </submittedName>
</protein>
<name>A0AC59ZB82_RANTA</name>
<organism evidence="1 2">
    <name type="scientific">Rangifer tarandus platyrhynchus</name>
    <name type="common">Svalbard reindeer</name>
    <dbReference type="NCBI Taxonomy" id="3082113"/>
    <lineage>
        <taxon>Eukaryota</taxon>
        <taxon>Metazoa</taxon>
        <taxon>Chordata</taxon>
        <taxon>Craniata</taxon>
        <taxon>Vertebrata</taxon>
        <taxon>Euteleostomi</taxon>
        <taxon>Mammalia</taxon>
        <taxon>Eutheria</taxon>
        <taxon>Laurasiatheria</taxon>
        <taxon>Artiodactyla</taxon>
        <taxon>Ruminantia</taxon>
        <taxon>Pecora</taxon>
        <taxon>Cervidae</taxon>
        <taxon>Odocoileinae</taxon>
        <taxon>Rangifer</taxon>
    </lineage>
</organism>
<reference evidence="1" key="2">
    <citation type="submission" date="2025-03" db="EMBL/GenBank/DDBJ databases">
        <authorList>
            <consortium name="ELIXIR-Norway"/>
            <consortium name="Elixir Norway"/>
        </authorList>
    </citation>
    <scope>NUCLEOTIDE SEQUENCE</scope>
</reference>
<gene>
    <name evidence="1" type="ORF">MRATA1EN22A_LOCUS16221</name>
</gene>